<protein>
    <submittedName>
        <fullName evidence="1">Uncharacterized protein</fullName>
    </submittedName>
</protein>
<evidence type="ECO:0000313" key="2">
    <source>
        <dbReference type="Proteomes" id="UP000822688"/>
    </source>
</evidence>
<gene>
    <name evidence="1" type="ORF">KC19_12G041200</name>
</gene>
<dbReference type="Proteomes" id="UP000822688">
    <property type="component" value="Chromosome 12"/>
</dbReference>
<name>A0A8T0G3L7_CERPU</name>
<dbReference type="AlphaFoldDB" id="A0A8T0G3L7"/>
<comment type="caution">
    <text evidence="1">The sequence shown here is derived from an EMBL/GenBank/DDBJ whole genome shotgun (WGS) entry which is preliminary data.</text>
</comment>
<reference evidence="1" key="1">
    <citation type="submission" date="2020-06" db="EMBL/GenBank/DDBJ databases">
        <title>WGS assembly of Ceratodon purpureus strain R40.</title>
        <authorList>
            <person name="Carey S.B."/>
            <person name="Jenkins J."/>
            <person name="Shu S."/>
            <person name="Lovell J.T."/>
            <person name="Sreedasyam A."/>
            <person name="Maumus F."/>
            <person name="Tiley G.P."/>
            <person name="Fernandez-Pozo N."/>
            <person name="Barry K."/>
            <person name="Chen C."/>
            <person name="Wang M."/>
            <person name="Lipzen A."/>
            <person name="Daum C."/>
            <person name="Saski C.A."/>
            <person name="Payton A.C."/>
            <person name="Mcbreen J.C."/>
            <person name="Conrad R.E."/>
            <person name="Kollar L.M."/>
            <person name="Olsson S."/>
            <person name="Huttunen S."/>
            <person name="Landis J.B."/>
            <person name="Wickett N.J."/>
            <person name="Johnson M.G."/>
            <person name="Rensing S.A."/>
            <person name="Grimwood J."/>
            <person name="Schmutz J."/>
            <person name="Mcdaniel S.F."/>
        </authorList>
    </citation>
    <scope>NUCLEOTIDE SEQUENCE</scope>
    <source>
        <strain evidence="1">R40</strain>
    </source>
</reference>
<proteinExistence type="predicted"/>
<accession>A0A8T0G3L7</accession>
<evidence type="ECO:0000313" key="1">
    <source>
        <dbReference type="EMBL" id="KAG0553813.1"/>
    </source>
</evidence>
<organism evidence="1 2">
    <name type="scientific">Ceratodon purpureus</name>
    <name type="common">Fire moss</name>
    <name type="synonym">Dicranum purpureum</name>
    <dbReference type="NCBI Taxonomy" id="3225"/>
    <lineage>
        <taxon>Eukaryota</taxon>
        <taxon>Viridiplantae</taxon>
        <taxon>Streptophyta</taxon>
        <taxon>Embryophyta</taxon>
        <taxon>Bryophyta</taxon>
        <taxon>Bryophytina</taxon>
        <taxon>Bryopsida</taxon>
        <taxon>Dicranidae</taxon>
        <taxon>Pseudoditrichales</taxon>
        <taxon>Ditrichaceae</taxon>
        <taxon>Ceratodon</taxon>
    </lineage>
</organism>
<sequence length="33" mass="3885">MQGSMCVSRCWRTFAMLPSENTGVFSPRVRHRR</sequence>
<keyword evidence="2" id="KW-1185">Reference proteome</keyword>
<dbReference type="EMBL" id="CM026433">
    <property type="protein sequence ID" value="KAG0553813.1"/>
    <property type="molecule type" value="Genomic_DNA"/>
</dbReference>